<keyword evidence="2" id="KW-0812">Transmembrane</keyword>
<feature type="region of interest" description="Disordered" evidence="1">
    <location>
        <begin position="272"/>
        <end position="298"/>
    </location>
</feature>
<sequence>MRYNPLIVARLVLLSLQTHLHLLVLIAAAWNASSTQAAGGPLSAPALCLIFTSLAFFILVSLGGILWCLKVPSPLISSIKFECGWTAALLVLQLAATIGATISVPSRTASAIYASHSFLVPAAWLTTAIGSIYVAGLIGAVAVHKPMYPEIWSASASSVDWFVHRTLNADSLENDSWTRYLSDIESSAARKQRFAASQAFESTTNERPALPEKAPWAQNIRRGVDEPFALKPEPDTPSEARSLNAALPPLPLRVKTKSVGSRFIERFRDSQMLPGGAKGTTPFPQRVEDHDKPIPLPRWSSWIRADSVHP</sequence>
<dbReference type="EMBL" id="JARJCN010000009">
    <property type="protein sequence ID" value="KAJ7098023.1"/>
    <property type="molecule type" value="Genomic_DNA"/>
</dbReference>
<comment type="caution">
    <text evidence="3">The sequence shown here is derived from an EMBL/GenBank/DDBJ whole genome shotgun (WGS) entry which is preliminary data.</text>
</comment>
<keyword evidence="2" id="KW-1133">Transmembrane helix</keyword>
<organism evidence="3 4">
    <name type="scientific">Mycena belliarum</name>
    <dbReference type="NCBI Taxonomy" id="1033014"/>
    <lineage>
        <taxon>Eukaryota</taxon>
        <taxon>Fungi</taxon>
        <taxon>Dikarya</taxon>
        <taxon>Basidiomycota</taxon>
        <taxon>Agaricomycotina</taxon>
        <taxon>Agaricomycetes</taxon>
        <taxon>Agaricomycetidae</taxon>
        <taxon>Agaricales</taxon>
        <taxon>Marasmiineae</taxon>
        <taxon>Mycenaceae</taxon>
        <taxon>Mycena</taxon>
    </lineage>
</organism>
<gene>
    <name evidence="3" type="ORF">B0H15DRAFT_823808</name>
</gene>
<evidence type="ECO:0000313" key="3">
    <source>
        <dbReference type="EMBL" id="KAJ7098023.1"/>
    </source>
</evidence>
<evidence type="ECO:0000256" key="1">
    <source>
        <dbReference type="SAM" id="MobiDB-lite"/>
    </source>
</evidence>
<feature type="transmembrane region" description="Helical" evidence="2">
    <location>
        <begin position="44"/>
        <end position="69"/>
    </location>
</feature>
<dbReference type="Proteomes" id="UP001222325">
    <property type="component" value="Unassembled WGS sequence"/>
</dbReference>
<reference evidence="3" key="1">
    <citation type="submission" date="2023-03" db="EMBL/GenBank/DDBJ databases">
        <title>Massive genome expansion in bonnet fungi (Mycena s.s.) driven by repeated elements and novel gene families across ecological guilds.</title>
        <authorList>
            <consortium name="Lawrence Berkeley National Laboratory"/>
            <person name="Harder C.B."/>
            <person name="Miyauchi S."/>
            <person name="Viragh M."/>
            <person name="Kuo A."/>
            <person name="Thoen E."/>
            <person name="Andreopoulos B."/>
            <person name="Lu D."/>
            <person name="Skrede I."/>
            <person name="Drula E."/>
            <person name="Henrissat B."/>
            <person name="Morin E."/>
            <person name="Kohler A."/>
            <person name="Barry K."/>
            <person name="LaButti K."/>
            <person name="Morin E."/>
            <person name="Salamov A."/>
            <person name="Lipzen A."/>
            <person name="Mereny Z."/>
            <person name="Hegedus B."/>
            <person name="Baldrian P."/>
            <person name="Stursova M."/>
            <person name="Weitz H."/>
            <person name="Taylor A."/>
            <person name="Grigoriev I.V."/>
            <person name="Nagy L.G."/>
            <person name="Martin F."/>
            <person name="Kauserud H."/>
        </authorList>
    </citation>
    <scope>NUCLEOTIDE SEQUENCE</scope>
    <source>
        <strain evidence="3">CBHHK173m</strain>
    </source>
</reference>
<keyword evidence="4" id="KW-1185">Reference proteome</keyword>
<evidence type="ECO:0000313" key="4">
    <source>
        <dbReference type="Proteomes" id="UP001222325"/>
    </source>
</evidence>
<accession>A0AAD6XWL3</accession>
<feature type="transmembrane region" description="Helical" evidence="2">
    <location>
        <begin position="122"/>
        <end position="143"/>
    </location>
</feature>
<feature type="region of interest" description="Disordered" evidence="1">
    <location>
        <begin position="196"/>
        <end position="215"/>
    </location>
</feature>
<name>A0AAD6XWL3_9AGAR</name>
<proteinExistence type="predicted"/>
<dbReference type="AlphaFoldDB" id="A0AAD6XWL3"/>
<protein>
    <submittedName>
        <fullName evidence="3">Uncharacterized protein</fullName>
    </submittedName>
</protein>
<evidence type="ECO:0000256" key="2">
    <source>
        <dbReference type="SAM" id="Phobius"/>
    </source>
</evidence>
<feature type="transmembrane region" description="Helical" evidence="2">
    <location>
        <begin position="81"/>
        <end position="102"/>
    </location>
</feature>
<keyword evidence="2" id="KW-0472">Membrane</keyword>